<dbReference type="InterPro" id="IPR006522">
    <property type="entry name" value="Phage_virion_morphogenesis"/>
</dbReference>
<name>A0A1H9SIP5_9BURK</name>
<dbReference type="RefSeq" id="WP_091458791.1">
    <property type="nucleotide sequence ID" value="NZ_FOGD01000013.1"/>
</dbReference>
<dbReference type="AlphaFoldDB" id="A0A1H9SIP5"/>
<dbReference type="Pfam" id="PF05069">
    <property type="entry name" value="Phage_tail_S"/>
    <property type="match status" value="1"/>
</dbReference>
<reference evidence="2 3" key="1">
    <citation type="submission" date="2016-10" db="EMBL/GenBank/DDBJ databases">
        <authorList>
            <person name="de Groot N.N."/>
        </authorList>
    </citation>
    <scope>NUCLEOTIDE SEQUENCE [LARGE SCALE GENOMIC DNA]</scope>
    <source>
        <strain evidence="2 3">ATCC 35958</strain>
    </source>
</reference>
<dbReference type="OrthoDB" id="2081253at2"/>
<evidence type="ECO:0000313" key="2">
    <source>
        <dbReference type="EMBL" id="SER84821.1"/>
    </source>
</evidence>
<evidence type="ECO:0000313" key="1">
    <source>
        <dbReference type="EMBL" id="SER71534.1"/>
    </source>
</evidence>
<accession>A0A1H9SIP5</accession>
<keyword evidence="3" id="KW-1185">Reference proteome</keyword>
<dbReference type="NCBIfam" id="TIGR01635">
    <property type="entry name" value="tail_comp_S"/>
    <property type="match status" value="1"/>
</dbReference>
<evidence type="ECO:0000313" key="3">
    <source>
        <dbReference type="Proteomes" id="UP000199766"/>
    </source>
</evidence>
<dbReference type="EMBL" id="FOGD01000013">
    <property type="protein sequence ID" value="SER71534.1"/>
    <property type="molecule type" value="Genomic_DNA"/>
</dbReference>
<dbReference type="STRING" id="180197.SAMN02982919_02857"/>
<proteinExistence type="predicted"/>
<organism evidence="2 3">
    <name type="scientific">Giesbergeria anulus</name>
    <dbReference type="NCBI Taxonomy" id="180197"/>
    <lineage>
        <taxon>Bacteria</taxon>
        <taxon>Pseudomonadati</taxon>
        <taxon>Pseudomonadota</taxon>
        <taxon>Betaproteobacteria</taxon>
        <taxon>Burkholderiales</taxon>
        <taxon>Comamonadaceae</taxon>
        <taxon>Giesbergeria</taxon>
    </lineage>
</organism>
<dbReference type="Proteomes" id="UP000199766">
    <property type="component" value="Unassembled WGS sequence"/>
</dbReference>
<dbReference type="EMBL" id="FOGD01000019">
    <property type="protein sequence ID" value="SER84821.1"/>
    <property type="molecule type" value="Genomic_DNA"/>
</dbReference>
<protein>
    <submittedName>
        <fullName evidence="2">Phage virion morphogenesis (Putative tail completion) protein</fullName>
    </submittedName>
</protein>
<sequence length="174" mass="19038">MITITIQDREVLATLQALTRRIGNMAPVLQAIGDDITERTKRRFETSTGPDGTPWEANSPTTMGIYSLRLGQGHRKKDGSLNKRGEARVAGKKPLIDTGELRRQIVPQVSNNVLTVTATPVYAAIHQFGGQAGGGHKVKIPARPYLPVKADGNLYPQEQALILETLQLFLTEDL</sequence>
<gene>
    <name evidence="1" type="ORF">SAMN02982919_02857</name>
    <name evidence="2" type="ORF">SAMN02982919_03140</name>
</gene>